<evidence type="ECO:0000256" key="2">
    <source>
        <dbReference type="ARBA" id="ARBA00022980"/>
    </source>
</evidence>
<name>A0AA38LZJ6_9CUCU</name>
<reference evidence="7" key="1">
    <citation type="journal article" date="2023" name="G3 (Bethesda)">
        <title>Whole genome assemblies of Zophobas morio and Tenebrio molitor.</title>
        <authorList>
            <person name="Kaur S."/>
            <person name="Stinson S.A."/>
            <person name="diCenzo G.C."/>
        </authorList>
    </citation>
    <scope>NUCLEOTIDE SEQUENCE</scope>
    <source>
        <strain evidence="7">QUZm001</strain>
    </source>
</reference>
<keyword evidence="3" id="KW-0687">Ribonucleoprotein</keyword>
<sequence>MEKKSVAPSTPLRIRISLTSANLKSVENVCRDLTFNAKKLGVKFRGPVRMPTKILNITTRKTPNGEGSKTWDRYELRIHKRLIDLHAFSKEVVKEITAISIDTGVDIEVTV</sequence>
<feature type="domain" description="Small ribosomal subunit protein uS10" evidence="6">
    <location>
        <begin position="15"/>
        <end position="110"/>
    </location>
</feature>
<evidence type="ECO:0000256" key="1">
    <source>
        <dbReference type="ARBA" id="ARBA00007102"/>
    </source>
</evidence>
<comment type="caution">
    <text evidence="7">The sequence shown here is derived from an EMBL/GenBank/DDBJ whole genome shotgun (WGS) entry which is preliminary data.</text>
</comment>
<dbReference type="InterPro" id="IPR018268">
    <property type="entry name" value="Ribosomal_uS10_CS"/>
</dbReference>
<dbReference type="GO" id="GO:0003735">
    <property type="term" value="F:structural constituent of ribosome"/>
    <property type="evidence" value="ECO:0007669"/>
    <property type="project" value="InterPro"/>
</dbReference>
<dbReference type="FunFam" id="3.30.70.600:FF:000004">
    <property type="entry name" value="30S ribosomal protein S10"/>
    <property type="match status" value="1"/>
</dbReference>
<proteinExistence type="inferred from homology"/>
<dbReference type="SMART" id="SM01403">
    <property type="entry name" value="Ribosomal_S10"/>
    <property type="match status" value="1"/>
</dbReference>
<keyword evidence="2" id="KW-0689">Ribosomal protein</keyword>
<dbReference type="GO" id="GO:0015935">
    <property type="term" value="C:small ribosomal subunit"/>
    <property type="evidence" value="ECO:0007669"/>
    <property type="project" value="InterPro"/>
</dbReference>
<organism evidence="7 8">
    <name type="scientific">Zophobas morio</name>
    <dbReference type="NCBI Taxonomy" id="2755281"/>
    <lineage>
        <taxon>Eukaryota</taxon>
        <taxon>Metazoa</taxon>
        <taxon>Ecdysozoa</taxon>
        <taxon>Arthropoda</taxon>
        <taxon>Hexapoda</taxon>
        <taxon>Insecta</taxon>
        <taxon>Pterygota</taxon>
        <taxon>Neoptera</taxon>
        <taxon>Endopterygota</taxon>
        <taxon>Coleoptera</taxon>
        <taxon>Polyphaga</taxon>
        <taxon>Cucujiformia</taxon>
        <taxon>Tenebrionidae</taxon>
        <taxon>Zophobas</taxon>
    </lineage>
</organism>
<dbReference type="EMBL" id="JALNTZ010003721">
    <property type="protein sequence ID" value="KAJ3616157.1"/>
    <property type="molecule type" value="Genomic_DNA"/>
</dbReference>
<dbReference type="Pfam" id="PF00338">
    <property type="entry name" value="Ribosomal_S10"/>
    <property type="match status" value="1"/>
</dbReference>
<dbReference type="NCBIfam" id="TIGR01046">
    <property type="entry name" value="uS10_euk_arch"/>
    <property type="match status" value="1"/>
</dbReference>
<evidence type="ECO:0000313" key="7">
    <source>
        <dbReference type="EMBL" id="KAJ3616157.1"/>
    </source>
</evidence>
<dbReference type="InterPro" id="IPR005729">
    <property type="entry name" value="Ribosomal_uS10_euk/arc"/>
</dbReference>
<dbReference type="Gene3D" id="3.30.70.600">
    <property type="entry name" value="Ribosomal protein S10 domain"/>
    <property type="match status" value="1"/>
</dbReference>
<dbReference type="SUPFAM" id="SSF54999">
    <property type="entry name" value="Ribosomal protein S10"/>
    <property type="match status" value="1"/>
</dbReference>
<dbReference type="PROSITE" id="PS00361">
    <property type="entry name" value="RIBOSOMAL_S10"/>
    <property type="match status" value="1"/>
</dbReference>
<dbReference type="InterPro" id="IPR036838">
    <property type="entry name" value="Ribosomal_uS10_dom_sf"/>
</dbReference>
<dbReference type="GO" id="GO:0006412">
    <property type="term" value="P:translation"/>
    <property type="evidence" value="ECO:0007669"/>
    <property type="project" value="InterPro"/>
</dbReference>
<dbReference type="Proteomes" id="UP001168821">
    <property type="component" value="Unassembled WGS sequence"/>
</dbReference>
<dbReference type="HAMAP" id="MF_00508">
    <property type="entry name" value="Ribosomal_uS10"/>
    <property type="match status" value="1"/>
</dbReference>
<dbReference type="AlphaFoldDB" id="A0AA38LZJ6"/>
<protein>
    <recommendedName>
        <fullName evidence="4">Small ribosomal subunit protein uS10</fullName>
    </recommendedName>
    <alternativeName>
        <fullName evidence="5">40S ribosomal protein S20</fullName>
    </alternativeName>
</protein>
<accession>A0AA38LZJ6</accession>
<dbReference type="GO" id="GO:0003723">
    <property type="term" value="F:RNA binding"/>
    <property type="evidence" value="ECO:0007669"/>
    <property type="project" value="InterPro"/>
</dbReference>
<dbReference type="PANTHER" id="PTHR11700">
    <property type="entry name" value="30S RIBOSOMAL PROTEIN S10 FAMILY MEMBER"/>
    <property type="match status" value="1"/>
</dbReference>
<evidence type="ECO:0000313" key="8">
    <source>
        <dbReference type="Proteomes" id="UP001168821"/>
    </source>
</evidence>
<dbReference type="PRINTS" id="PR00971">
    <property type="entry name" value="RIBOSOMALS10"/>
</dbReference>
<dbReference type="InterPro" id="IPR001848">
    <property type="entry name" value="Ribosomal_uS10"/>
</dbReference>
<gene>
    <name evidence="7" type="ORF">Zmor_012031</name>
</gene>
<evidence type="ECO:0000256" key="3">
    <source>
        <dbReference type="ARBA" id="ARBA00023274"/>
    </source>
</evidence>
<keyword evidence="8" id="KW-1185">Reference proteome</keyword>
<evidence type="ECO:0000256" key="5">
    <source>
        <dbReference type="ARBA" id="ARBA00035450"/>
    </source>
</evidence>
<comment type="similarity">
    <text evidence="1">Belongs to the universal ribosomal protein uS10 family.</text>
</comment>
<evidence type="ECO:0000256" key="4">
    <source>
        <dbReference type="ARBA" id="ARBA00035162"/>
    </source>
</evidence>
<evidence type="ECO:0000259" key="6">
    <source>
        <dbReference type="SMART" id="SM01403"/>
    </source>
</evidence>
<dbReference type="InterPro" id="IPR027486">
    <property type="entry name" value="Ribosomal_uS10_dom"/>
</dbReference>